<dbReference type="Proteomes" id="UP000260862">
    <property type="component" value="Unassembled WGS sequence"/>
</dbReference>
<organism evidence="2 3">
    <name type="scientific">Phocaeicola plebeius</name>
    <dbReference type="NCBI Taxonomy" id="310297"/>
    <lineage>
        <taxon>Bacteria</taxon>
        <taxon>Pseudomonadati</taxon>
        <taxon>Bacteroidota</taxon>
        <taxon>Bacteroidia</taxon>
        <taxon>Bacteroidales</taxon>
        <taxon>Bacteroidaceae</taxon>
        <taxon>Phocaeicola</taxon>
    </lineage>
</organism>
<dbReference type="EMBL" id="QSQT01000007">
    <property type="protein sequence ID" value="RGK57025.1"/>
    <property type="molecule type" value="Genomic_DNA"/>
</dbReference>
<reference evidence="3 4" key="1">
    <citation type="submission" date="2018-08" db="EMBL/GenBank/DDBJ databases">
        <title>A genome reference for cultivated species of the human gut microbiota.</title>
        <authorList>
            <person name="Zou Y."/>
            <person name="Xue W."/>
            <person name="Luo G."/>
        </authorList>
    </citation>
    <scope>NUCLEOTIDE SEQUENCE [LARGE SCALE GENOMIC DNA]</scope>
    <source>
        <strain evidence="2 3">OM08-14</strain>
        <strain evidence="1 4">TF10-3AC</strain>
    </source>
</reference>
<proteinExistence type="predicted"/>
<evidence type="ECO:0000313" key="1">
    <source>
        <dbReference type="EMBL" id="RGK57025.1"/>
    </source>
</evidence>
<gene>
    <name evidence="2" type="ORF">DXC17_16855</name>
    <name evidence="1" type="ORF">DXD04_05210</name>
</gene>
<evidence type="ECO:0000313" key="3">
    <source>
        <dbReference type="Proteomes" id="UP000260780"/>
    </source>
</evidence>
<dbReference type="Proteomes" id="UP000260780">
    <property type="component" value="Unassembled WGS sequence"/>
</dbReference>
<dbReference type="EMBL" id="QSTF01000073">
    <property type="protein sequence ID" value="RGM34277.1"/>
    <property type="molecule type" value="Genomic_DNA"/>
</dbReference>
<evidence type="ECO:0000313" key="2">
    <source>
        <dbReference type="EMBL" id="RGM34277.1"/>
    </source>
</evidence>
<evidence type="ECO:0000313" key="4">
    <source>
        <dbReference type="Proteomes" id="UP000260862"/>
    </source>
</evidence>
<sequence length="264" mass="30694">MDLYAEDLADYIYQENNVDKKRALLLEVEAEIKKLMGEQEKGSLDLRHIGAVQIEKIEDLVSTRSLILNRMFQATSQEIKRFEAVNELLNSLTKKMYHRMANLYRTLIDSSKDESFDDDYVIRGTLRYMFCGLESILELPEDSYYGSDFEYMMELICCCLLEECNGGLSEIEECSCNYSPQSTSDMTDEQLHCVDVWDDGVTWAEGHLRRPELEHVVVCHAVHDICTHKPYSIPDLLRLNDFWVEAHLVCQHIIDQNGKRYNPN</sequence>
<comment type="caution">
    <text evidence="2">The sequence shown here is derived from an EMBL/GenBank/DDBJ whole genome shotgun (WGS) entry which is preliminary data.</text>
</comment>
<keyword evidence="4" id="KW-1185">Reference proteome</keyword>
<protein>
    <submittedName>
        <fullName evidence="2">Uncharacterized protein</fullName>
    </submittedName>
</protein>
<dbReference type="RefSeq" id="WP_117671472.1">
    <property type="nucleotide sequence ID" value="NZ_CABOGR010000007.1"/>
</dbReference>
<name>A0A3E4VWE8_9BACT</name>
<accession>A0A3E4VWE8</accession>
<dbReference type="AlphaFoldDB" id="A0A3E4VWE8"/>